<organism evidence="1 2">
    <name type="scientific">Thelephora ganbajun</name>
    <name type="common">Ganba fungus</name>
    <dbReference type="NCBI Taxonomy" id="370292"/>
    <lineage>
        <taxon>Eukaryota</taxon>
        <taxon>Fungi</taxon>
        <taxon>Dikarya</taxon>
        <taxon>Basidiomycota</taxon>
        <taxon>Agaricomycotina</taxon>
        <taxon>Agaricomycetes</taxon>
        <taxon>Thelephorales</taxon>
        <taxon>Thelephoraceae</taxon>
        <taxon>Thelephora</taxon>
    </lineage>
</organism>
<accession>A0ACB6ZRC0</accession>
<reference evidence="1" key="2">
    <citation type="journal article" date="2020" name="Nat. Commun.">
        <title>Large-scale genome sequencing of mycorrhizal fungi provides insights into the early evolution of symbiotic traits.</title>
        <authorList>
            <person name="Miyauchi S."/>
            <person name="Kiss E."/>
            <person name="Kuo A."/>
            <person name="Drula E."/>
            <person name="Kohler A."/>
            <person name="Sanchez-Garcia M."/>
            <person name="Morin E."/>
            <person name="Andreopoulos B."/>
            <person name="Barry K.W."/>
            <person name="Bonito G."/>
            <person name="Buee M."/>
            <person name="Carver A."/>
            <person name="Chen C."/>
            <person name="Cichocki N."/>
            <person name="Clum A."/>
            <person name="Culley D."/>
            <person name="Crous P.W."/>
            <person name="Fauchery L."/>
            <person name="Girlanda M."/>
            <person name="Hayes R.D."/>
            <person name="Keri Z."/>
            <person name="LaButti K."/>
            <person name="Lipzen A."/>
            <person name="Lombard V."/>
            <person name="Magnuson J."/>
            <person name="Maillard F."/>
            <person name="Murat C."/>
            <person name="Nolan M."/>
            <person name="Ohm R.A."/>
            <person name="Pangilinan J."/>
            <person name="Pereira M.F."/>
            <person name="Perotto S."/>
            <person name="Peter M."/>
            <person name="Pfister S."/>
            <person name="Riley R."/>
            <person name="Sitrit Y."/>
            <person name="Stielow J.B."/>
            <person name="Szollosi G."/>
            <person name="Zifcakova L."/>
            <person name="Stursova M."/>
            <person name="Spatafora J.W."/>
            <person name="Tedersoo L."/>
            <person name="Vaario L.M."/>
            <person name="Yamada A."/>
            <person name="Yan M."/>
            <person name="Wang P."/>
            <person name="Xu J."/>
            <person name="Bruns T."/>
            <person name="Baldrian P."/>
            <person name="Vilgalys R."/>
            <person name="Dunand C."/>
            <person name="Henrissat B."/>
            <person name="Grigoriev I.V."/>
            <person name="Hibbett D."/>
            <person name="Nagy L.G."/>
            <person name="Martin F.M."/>
        </authorList>
    </citation>
    <scope>NUCLEOTIDE SEQUENCE</scope>
    <source>
        <strain evidence="1">P2</strain>
    </source>
</reference>
<dbReference type="Proteomes" id="UP000886501">
    <property type="component" value="Unassembled WGS sequence"/>
</dbReference>
<name>A0ACB6ZRC0_THEGA</name>
<dbReference type="EMBL" id="MU117970">
    <property type="protein sequence ID" value="KAF9652221.1"/>
    <property type="molecule type" value="Genomic_DNA"/>
</dbReference>
<reference evidence="1" key="1">
    <citation type="submission" date="2019-10" db="EMBL/GenBank/DDBJ databases">
        <authorList>
            <consortium name="DOE Joint Genome Institute"/>
            <person name="Kuo A."/>
            <person name="Miyauchi S."/>
            <person name="Kiss E."/>
            <person name="Drula E."/>
            <person name="Kohler A."/>
            <person name="Sanchez-Garcia M."/>
            <person name="Andreopoulos B."/>
            <person name="Barry K.W."/>
            <person name="Bonito G."/>
            <person name="Buee M."/>
            <person name="Carver A."/>
            <person name="Chen C."/>
            <person name="Cichocki N."/>
            <person name="Clum A."/>
            <person name="Culley D."/>
            <person name="Crous P.W."/>
            <person name="Fauchery L."/>
            <person name="Girlanda M."/>
            <person name="Hayes R."/>
            <person name="Keri Z."/>
            <person name="Labutti K."/>
            <person name="Lipzen A."/>
            <person name="Lombard V."/>
            <person name="Magnuson J."/>
            <person name="Maillard F."/>
            <person name="Morin E."/>
            <person name="Murat C."/>
            <person name="Nolan M."/>
            <person name="Ohm R."/>
            <person name="Pangilinan J."/>
            <person name="Pereira M."/>
            <person name="Perotto S."/>
            <person name="Peter M."/>
            <person name="Riley R."/>
            <person name="Sitrit Y."/>
            <person name="Stielow B."/>
            <person name="Szollosi G."/>
            <person name="Zifcakova L."/>
            <person name="Stursova M."/>
            <person name="Spatafora J.W."/>
            <person name="Tedersoo L."/>
            <person name="Vaario L.-M."/>
            <person name="Yamada A."/>
            <person name="Yan M."/>
            <person name="Wang P."/>
            <person name="Xu J."/>
            <person name="Bruns T."/>
            <person name="Baldrian P."/>
            <person name="Vilgalys R."/>
            <person name="Henrissat B."/>
            <person name="Grigoriev I.V."/>
            <person name="Hibbett D."/>
            <person name="Nagy L.G."/>
            <person name="Martin F.M."/>
        </authorList>
    </citation>
    <scope>NUCLEOTIDE SEQUENCE</scope>
    <source>
        <strain evidence="1">P2</strain>
    </source>
</reference>
<keyword evidence="2" id="KW-1185">Reference proteome</keyword>
<evidence type="ECO:0000313" key="2">
    <source>
        <dbReference type="Proteomes" id="UP000886501"/>
    </source>
</evidence>
<proteinExistence type="predicted"/>
<gene>
    <name evidence="1" type="ORF">BDM02DRAFT_3089815</name>
</gene>
<sequence>MLPTGIFVEPTTPSRSRVSPTASPGKRRRNERSTSPELSRLPSPSKRVMRSGALTTPGTTRIAKLPAHYHPCLQAQKRAIMAALRNPPEIDLEANQDETPSTNELAYEDLCDLLTGSVVRGEGNSCLLIGPRGSGKTRLTDRALAQVSNDVSPIVIRLSGHTQQNDRLAIREIAWQLSHQTGKRIALGDEEDGSNPDVNEDEMDQQDIASLPPPAYLPSLISTLPSQPKPVVVILDAFDEFALHGRQALLYCLLDTVQSCRVGSGLNGLAVVGVTNRVDTINLLEKRVKSRFSGRMLRTAGPRSVQDWLRLTRGILTVPLGKEDDVDGWKELWGGSVNRFLEERSVKTALHETWALVKDVSMLIRILTTPVLMLSPASPFLTPASLMSSITEQRCPVGNSFLTSLPYPAICLLIASVHTQTAGHDTFTFEMLHQLFRDQVRISIAAPVQIEGGGSIGMAFEHLVTVRVFVSVGAASSMVAKEFVKYRSSVERKEVKRTVERLGTMSLKKWLGKSQQVHN</sequence>
<evidence type="ECO:0000313" key="1">
    <source>
        <dbReference type="EMBL" id="KAF9652221.1"/>
    </source>
</evidence>
<comment type="caution">
    <text evidence="1">The sequence shown here is derived from an EMBL/GenBank/DDBJ whole genome shotgun (WGS) entry which is preliminary data.</text>
</comment>
<protein>
    <submittedName>
        <fullName evidence="1">Uncharacterized protein</fullName>
    </submittedName>
</protein>